<name>A0A412VZP4_9BACT</name>
<reference evidence="1 2" key="1">
    <citation type="submission" date="2018-08" db="EMBL/GenBank/DDBJ databases">
        <title>A genome reference for cultivated species of the human gut microbiota.</title>
        <authorList>
            <person name="Zou Y."/>
            <person name="Xue W."/>
            <person name="Luo G."/>
        </authorList>
    </citation>
    <scope>NUCLEOTIDE SEQUENCE [LARGE SCALE GENOMIC DNA]</scope>
    <source>
        <strain evidence="1 2">AF14-6AC</strain>
    </source>
</reference>
<dbReference type="AlphaFoldDB" id="A0A412VZP4"/>
<gene>
    <name evidence="1" type="ORF">DWW24_21715</name>
</gene>
<feature type="non-terminal residue" evidence="1">
    <location>
        <position position="1"/>
    </location>
</feature>
<evidence type="ECO:0000313" key="2">
    <source>
        <dbReference type="Proteomes" id="UP000283426"/>
    </source>
</evidence>
<comment type="caution">
    <text evidence="1">The sequence shown here is derived from an EMBL/GenBank/DDBJ whole genome shotgun (WGS) entry which is preliminary data.</text>
</comment>
<dbReference type="Proteomes" id="UP000283426">
    <property type="component" value="Unassembled WGS sequence"/>
</dbReference>
<dbReference type="EMBL" id="QRYW01000081">
    <property type="protein sequence ID" value="RGV15860.1"/>
    <property type="molecule type" value="Genomic_DNA"/>
</dbReference>
<sequence length="95" mass="10936">AHSTQAVVAHRLDYTPEVVVIQRGGLPRVATQYPCFRCGQLTRDQRVISWSVSWGRHKSNIIEQTFLIEKLQKAERISFFLSTLIHKQVYAKLIA</sequence>
<proteinExistence type="predicted"/>
<accession>A0A412VZP4</accession>
<organism evidence="1 2">
    <name type="scientific">Odoribacter splanchnicus</name>
    <dbReference type="NCBI Taxonomy" id="28118"/>
    <lineage>
        <taxon>Bacteria</taxon>
        <taxon>Pseudomonadati</taxon>
        <taxon>Bacteroidota</taxon>
        <taxon>Bacteroidia</taxon>
        <taxon>Bacteroidales</taxon>
        <taxon>Odoribacteraceae</taxon>
        <taxon>Odoribacter</taxon>
    </lineage>
</organism>
<evidence type="ECO:0000313" key="1">
    <source>
        <dbReference type="EMBL" id="RGV15860.1"/>
    </source>
</evidence>
<protein>
    <submittedName>
        <fullName evidence="1">Uncharacterized protein</fullName>
    </submittedName>
</protein>